<dbReference type="EMBL" id="CP058608">
    <property type="protein sequence ID" value="QLG73443.1"/>
    <property type="molecule type" value="Genomic_DNA"/>
</dbReference>
<dbReference type="GO" id="GO:0030623">
    <property type="term" value="F:U5 snRNA binding"/>
    <property type="evidence" value="ECO:0007669"/>
    <property type="project" value="TreeGrafter"/>
</dbReference>
<evidence type="ECO:0000256" key="2">
    <source>
        <dbReference type="ARBA" id="ARBA00022664"/>
    </source>
</evidence>
<dbReference type="RefSeq" id="XP_037145170.1">
    <property type="nucleotide sequence ID" value="XM_037289275.1"/>
</dbReference>
<dbReference type="InterPro" id="IPR000640">
    <property type="entry name" value="EFG_V-like"/>
</dbReference>
<keyword evidence="6" id="KW-0539">Nucleus</keyword>
<comment type="function">
    <text evidence="7">Component of the U5 snRNP complex required for pre-mRNA splicing. Binds GTP.</text>
</comment>
<dbReference type="GO" id="GO:0071007">
    <property type="term" value="C:U2-type catalytic step 2 spliceosome"/>
    <property type="evidence" value="ECO:0007669"/>
    <property type="project" value="TreeGrafter"/>
</dbReference>
<evidence type="ECO:0000256" key="6">
    <source>
        <dbReference type="ARBA" id="ARBA00023242"/>
    </source>
</evidence>
<keyword evidence="4" id="KW-0342">GTP-binding</keyword>
<dbReference type="Gene3D" id="3.30.230.10">
    <property type="match status" value="1"/>
</dbReference>
<evidence type="ECO:0000313" key="10">
    <source>
        <dbReference type="EMBL" id="QLG73443.1"/>
    </source>
</evidence>
<dbReference type="InterPro" id="IPR044121">
    <property type="entry name" value="Snu114_GTP-bd"/>
</dbReference>
<dbReference type="InterPro" id="IPR014721">
    <property type="entry name" value="Ribsml_uS5_D2-typ_fold_subgr"/>
</dbReference>
<dbReference type="GO" id="GO:0003924">
    <property type="term" value="F:GTPase activity"/>
    <property type="evidence" value="ECO:0007669"/>
    <property type="project" value="InterPro"/>
</dbReference>
<dbReference type="GO" id="GO:0005829">
    <property type="term" value="C:cytosol"/>
    <property type="evidence" value="ECO:0007669"/>
    <property type="project" value="TreeGrafter"/>
</dbReference>
<dbReference type="InterPro" id="IPR000795">
    <property type="entry name" value="T_Tr_GTP-bd_dom"/>
</dbReference>
<evidence type="ECO:0000256" key="1">
    <source>
        <dbReference type="ARBA" id="ARBA00004123"/>
    </source>
</evidence>
<dbReference type="Pfam" id="PF00009">
    <property type="entry name" value="GTP_EFTU"/>
    <property type="match status" value="1"/>
</dbReference>
<protein>
    <recommendedName>
        <fullName evidence="9">Tr-type G domain-containing protein</fullName>
    </recommendedName>
</protein>
<dbReference type="GO" id="GO:0005525">
    <property type="term" value="F:GTP binding"/>
    <property type="evidence" value="ECO:0007669"/>
    <property type="project" value="UniProtKB-KW"/>
</dbReference>
<keyword evidence="5" id="KW-0508">mRNA splicing</keyword>
<gene>
    <name evidence="10" type="ORF">HG535_0E05270</name>
</gene>
<dbReference type="Pfam" id="PF00679">
    <property type="entry name" value="EFG_C"/>
    <property type="match status" value="1"/>
</dbReference>
<name>A0A7H9B4Q8_ZYGMR</name>
<keyword evidence="2" id="KW-0507">mRNA processing</keyword>
<dbReference type="SMART" id="SM00889">
    <property type="entry name" value="EFG_IV"/>
    <property type="match status" value="1"/>
</dbReference>
<evidence type="ECO:0000256" key="8">
    <source>
        <dbReference type="SAM" id="MobiDB-lite"/>
    </source>
</evidence>
<dbReference type="GO" id="GO:0000974">
    <property type="term" value="C:Prp19 complex"/>
    <property type="evidence" value="ECO:0007669"/>
    <property type="project" value="UniProtKB-ARBA"/>
</dbReference>
<dbReference type="SUPFAM" id="SSF54980">
    <property type="entry name" value="EF-G C-terminal domain-like"/>
    <property type="match status" value="2"/>
</dbReference>
<dbReference type="InterPro" id="IPR009000">
    <property type="entry name" value="Transl_B-barrel_sf"/>
</dbReference>
<dbReference type="Pfam" id="PF03764">
    <property type="entry name" value="EFG_IV"/>
    <property type="match status" value="1"/>
</dbReference>
<keyword evidence="3" id="KW-0547">Nucleotide-binding</keyword>
<dbReference type="GeneID" id="59237185"/>
<dbReference type="InterPro" id="IPR035647">
    <property type="entry name" value="EFG_III/V"/>
</dbReference>
<dbReference type="PROSITE" id="PS51722">
    <property type="entry name" value="G_TR_2"/>
    <property type="match status" value="1"/>
</dbReference>
<dbReference type="InterPro" id="IPR020568">
    <property type="entry name" value="Ribosomal_Su5_D2-typ_SF"/>
</dbReference>
<dbReference type="Gene3D" id="3.40.50.300">
    <property type="entry name" value="P-loop containing nucleotide triphosphate hydrolases"/>
    <property type="match status" value="1"/>
</dbReference>
<feature type="region of interest" description="Disordered" evidence="8">
    <location>
        <begin position="38"/>
        <end position="59"/>
    </location>
</feature>
<dbReference type="FunFam" id="3.30.70.870:FF:000002">
    <property type="entry name" value="Translation elongation factor 2"/>
    <property type="match status" value="1"/>
</dbReference>
<dbReference type="NCBIfam" id="TIGR00231">
    <property type="entry name" value="small_GTP"/>
    <property type="match status" value="1"/>
</dbReference>
<dbReference type="SUPFAM" id="SSF50447">
    <property type="entry name" value="Translation proteins"/>
    <property type="match status" value="1"/>
</dbReference>
<comment type="subcellular location">
    <subcellularLocation>
        <location evidence="1">Nucleus</location>
    </subcellularLocation>
</comment>
<organism evidence="10 11">
    <name type="scientific">Zygotorulaspora mrakii</name>
    <name type="common">Zygosaccharomyces mrakii</name>
    <dbReference type="NCBI Taxonomy" id="42260"/>
    <lineage>
        <taxon>Eukaryota</taxon>
        <taxon>Fungi</taxon>
        <taxon>Dikarya</taxon>
        <taxon>Ascomycota</taxon>
        <taxon>Saccharomycotina</taxon>
        <taxon>Saccharomycetes</taxon>
        <taxon>Saccharomycetales</taxon>
        <taxon>Saccharomycetaceae</taxon>
        <taxon>Zygotorulaspora</taxon>
    </lineage>
</organism>
<dbReference type="InterPro" id="IPR005225">
    <property type="entry name" value="Small_GTP-bd"/>
</dbReference>
<dbReference type="PANTHER" id="PTHR42908">
    <property type="entry name" value="TRANSLATION ELONGATION FACTOR-RELATED"/>
    <property type="match status" value="1"/>
</dbReference>
<dbReference type="FunFam" id="3.40.50.300:FF:000646">
    <property type="entry name" value="U5 small nuclear ribonucleoprotein component"/>
    <property type="match status" value="1"/>
</dbReference>
<dbReference type="SUPFAM" id="SSF52540">
    <property type="entry name" value="P-loop containing nucleoside triphosphate hydrolases"/>
    <property type="match status" value="1"/>
</dbReference>
<dbReference type="Gene3D" id="3.30.70.240">
    <property type="match status" value="1"/>
</dbReference>
<dbReference type="PRINTS" id="PR00315">
    <property type="entry name" value="ELONGATNFCT"/>
</dbReference>
<sequence>MDEEDLYDEFGNFIGDGLPKLEEEEEPMLQDTVWNADSSAAEYEEDEVGAPEDTGNLPTDTALEIYGKKTEVLVEVEDRQSTDMPLVAIQHDHSKGPLNTVFTHLAKNLPKTVYDREYMIDLASAPERVRNVAVIGALHSGKTSLLDLLVVEAHKHVPHITRNVELGWKQLRYTDNTKLEIERGLTTKLNGITILATDLTGKSTVLNLLDAPGHVNFMDQTAVALAASDCAIICIDVVEGLTSIVEHLIKQCQRNSMSIIFVLNKIDRLIIELKLPPIDAYLKLNHIVEQINRFTNKTRYSPELGNVVFASAKLEFTFTIEEFVNYFYESQLSSSEREGFVQRLWGDFFFDEGKFSKSPESTSHQHPTFVEFILVPIYKIFTHVLSCERAKLQEVLKKYFAIEIDSNLLKYDPLPLLKAVLKNIFRTQAGLIQSLASCSSAADSSSSKLQHLLKDQNDFSKCDLLAHAVQTMDYGGTDWSLVRVYHGEISRGAFLRVLDSSTASTSCDTSDDEEYEEDDFSLVEVTDIALLGGRYLFPITRATEGQVVLLKGISNVFNKSATLFLGTETRPPLFKSIDYINEPVFRIVIEPQIPTELPKLLDGLNRVSKYYPGVMIKVEESGEHVIVGFGELYLDSLLYDLRINYAGIEIKISEPLTVFSEGCSGESFAAIPVTSPNGKVSFSIGADPLDYSLAEDLSQSKIEASELQDPRKLSKILRETYGWDSLSARSVLSFQNGNCLIDDTLPDETDKELLSKYKNQIIQGFLWAIREGPLAEEPIYRTRFKLLEANGIEDLDIDGQLIPMVRKACYIALLTATPVLLEPIYEVDIIFHSVLLPIIEELLKKRRGGRIYKTTKIVTTPLSECRAQIPVIESAGFETDLRLATRGKAMCQLHFWSKIWRKVPGDVMDKDAPIPKLKPAPISSLSRDFVMKTRRRKGLSNEGFMSKDGPSLRKYIKPEMFNQLCQNGLI</sequence>
<evidence type="ECO:0000256" key="4">
    <source>
        <dbReference type="ARBA" id="ARBA00023134"/>
    </source>
</evidence>
<dbReference type="Gene3D" id="3.30.70.870">
    <property type="entry name" value="Elongation Factor G (Translational Gtpase), domain 3"/>
    <property type="match status" value="1"/>
</dbReference>
<dbReference type="GO" id="GO:0046540">
    <property type="term" value="C:U4/U6 x U5 tri-snRNP complex"/>
    <property type="evidence" value="ECO:0007669"/>
    <property type="project" value="TreeGrafter"/>
</dbReference>
<dbReference type="GO" id="GO:0000398">
    <property type="term" value="P:mRNA splicing, via spliceosome"/>
    <property type="evidence" value="ECO:0007669"/>
    <property type="project" value="TreeGrafter"/>
</dbReference>
<accession>A0A7H9B4Q8</accession>
<dbReference type="CDD" id="cd04167">
    <property type="entry name" value="Snu114p"/>
    <property type="match status" value="1"/>
</dbReference>
<evidence type="ECO:0000256" key="7">
    <source>
        <dbReference type="ARBA" id="ARBA00055641"/>
    </source>
</evidence>
<dbReference type="Proteomes" id="UP000509704">
    <property type="component" value="Chromosome 5"/>
</dbReference>
<dbReference type="Gene3D" id="2.40.30.10">
    <property type="entry name" value="Translation factors"/>
    <property type="match status" value="1"/>
</dbReference>
<dbReference type="SMART" id="SM00838">
    <property type="entry name" value="EFG_C"/>
    <property type="match status" value="1"/>
</dbReference>
<proteinExistence type="predicted"/>
<dbReference type="AlphaFoldDB" id="A0A7H9B4Q8"/>
<dbReference type="CDD" id="cd01683">
    <property type="entry name" value="EF2_IV_snRNP"/>
    <property type="match status" value="1"/>
</dbReference>
<dbReference type="OrthoDB" id="364892at2759"/>
<keyword evidence="11" id="KW-1185">Reference proteome</keyword>
<dbReference type="Gene3D" id="3.90.1430.10">
    <property type="entry name" value="Yeast translation eEF2 (G' domain)"/>
    <property type="match status" value="1"/>
</dbReference>
<evidence type="ECO:0000256" key="3">
    <source>
        <dbReference type="ARBA" id="ARBA00022741"/>
    </source>
</evidence>
<dbReference type="FunFam" id="3.30.70.240:FF:000022">
    <property type="entry name" value="U5 snRNP-specific protein"/>
    <property type="match status" value="1"/>
</dbReference>
<dbReference type="KEGG" id="zmk:HG535_0E05270"/>
<dbReference type="GO" id="GO:0005682">
    <property type="term" value="C:U5 snRNP"/>
    <property type="evidence" value="ECO:0007669"/>
    <property type="project" value="UniProtKB-ARBA"/>
</dbReference>
<dbReference type="InterPro" id="IPR005517">
    <property type="entry name" value="Transl_elong_EFG/EF2_IV"/>
</dbReference>
<reference evidence="10 11" key="1">
    <citation type="submission" date="2020-07" db="EMBL/GenBank/DDBJ databases">
        <title>The yeast mating-type switching endonuclease HO is a domesticated member of an unorthodox homing genetic element family.</title>
        <authorList>
            <person name="Coughlan A.Y."/>
            <person name="Lombardi L."/>
            <person name="Braun-Galleani S."/>
            <person name="Martos A.R."/>
            <person name="Galeote V."/>
            <person name="Bigey F."/>
            <person name="Dequin S."/>
            <person name="Byrne K.P."/>
            <person name="Wolfe K.H."/>
        </authorList>
    </citation>
    <scope>NUCLEOTIDE SEQUENCE [LARGE SCALE GENOMIC DNA]</scope>
    <source>
        <strain evidence="10 11">NRRL Y-6702</strain>
    </source>
</reference>
<evidence type="ECO:0000259" key="9">
    <source>
        <dbReference type="PROSITE" id="PS51722"/>
    </source>
</evidence>
<dbReference type="SUPFAM" id="SSF54211">
    <property type="entry name" value="Ribosomal protein S5 domain 2-like"/>
    <property type="match status" value="1"/>
</dbReference>
<evidence type="ECO:0000313" key="11">
    <source>
        <dbReference type="Proteomes" id="UP000509704"/>
    </source>
</evidence>
<dbReference type="InterPro" id="IPR027417">
    <property type="entry name" value="P-loop_NTPase"/>
</dbReference>
<feature type="domain" description="Tr-type G" evidence="9">
    <location>
        <begin position="127"/>
        <end position="336"/>
    </location>
</feature>
<dbReference type="PANTHER" id="PTHR42908:SF6">
    <property type="entry name" value="116 KDA U5 SMALL NUCLEAR RIBONUCLEOPROTEIN COMPONENT"/>
    <property type="match status" value="1"/>
</dbReference>
<evidence type="ECO:0000256" key="5">
    <source>
        <dbReference type="ARBA" id="ARBA00023187"/>
    </source>
</evidence>